<gene>
    <name evidence="2" type="ORF">FK256_01680</name>
</gene>
<feature type="transmembrane region" description="Helical" evidence="1">
    <location>
        <begin position="277"/>
        <end position="300"/>
    </location>
</feature>
<keyword evidence="1" id="KW-1133">Transmembrane helix</keyword>
<keyword evidence="1" id="KW-0812">Transmembrane</keyword>
<sequence length="444" mass="50697">MAHRNARMGSLRGLESKGFALKRRLNAIQSVFLLSCLVVLTVVVAAWWVVIKPRGKGEAYLSLVGRLKYWGFGGENGEFRGLVIAIVLAAVPVGLTIAGMTWSARARPKSSVLHGEWLQDVVDTVNREMSAWIILFLNAYICGVAVMLFWIDALLRKQGVMNMLSTLFLMTIYLFSASLPALMKIGDGTAISSYAKDLLTLRRVAKWRYFHGVSPRYNVLDRKLRVKWVEVGEKGWFWLSFIFVVFVSGMPCVSLWLSLSLHYTILPARFEWLSLMFILFGEASLWFAIVSAVCQSVWWVRVPGLKLDRTEWRFTILYVSIFCIIGMPLQVFGYYMMIQNWWLASLSTIGVNVILELLVWRTLRGHREFSLWILVLHGVTVAQRKLSKRMIRPLREVDIENYFAVADLIVPEDSVLDGKTIKLRDFINEMMTFDAPCEAEIASE</sequence>
<feature type="transmembrane region" description="Helical" evidence="1">
    <location>
        <begin position="312"/>
        <end position="335"/>
    </location>
</feature>
<feature type="transmembrane region" description="Helical" evidence="1">
    <location>
        <begin position="31"/>
        <end position="51"/>
    </location>
</feature>
<feature type="transmembrane region" description="Helical" evidence="1">
    <location>
        <begin position="163"/>
        <end position="183"/>
    </location>
</feature>
<name>A0A508A3W0_9ACTO</name>
<comment type="caution">
    <text evidence="2">The sequence shown here is derived from an EMBL/GenBank/DDBJ whole genome shotgun (WGS) entry which is preliminary data.</text>
</comment>
<dbReference type="AlphaFoldDB" id="A0A508A3W0"/>
<dbReference type="RefSeq" id="WP_141423452.1">
    <property type="nucleotide sequence ID" value="NZ_JASPFB010000001.1"/>
</dbReference>
<reference evidence="2 3" key="1">
    <citation type="submission" date="2019-06" db="EMBL/GenBank/DDBJ databases">
        <title>Draft genome sequence of Actinomyces johnsonii CCUG 34287T.</title>
        <authorList>
            <person name="Salva-Serra F."/>
            <person name="Cardew S."/>
            <person name="Moore E."/>
        </authorList>
    </citation>
    <scope>NUCLEOTIDE SEQUENCE [LARGE SCALE GENOMIC DNA]</scope>
    <source>
        <strain evidence="2 3">CCUG 34287</strain>
    </source>
</reference>
<feature type="transmembrane region" description="Helical" evidence="1">
    <location>
        <begin position="131"/>
        <end position="151"/>
    </location>
</feature>
<evidence type="ECO:0000256" key="1">
    <source>
        <dbReference type="SAM" id="Phobius"/>
    </source>
</evidence>
<evidence type="ECO:0000313" key="3">
    <source>
        <dbReference type="Proteomes" id="UP000319010"/>
    </source>
</evidence>
<dbReference type="Proteomes" id="UP000319010">
    <property type="component" value="Unassembled WGS sequence"/>
</dbReference>
<feature type="transmembrane region" description="Helical" evidence="1">
    <location>
        <begin position="79"/>
        <end position="102"/>
    </location>
</feature>
<proteinExistence type="predicted"/>
<feature type="transmembrane region" description="Helical" evidence="1">
    <location>
        <begin position="341"/>
        <end position="360"/>
    </location>
</feature>
<keyword evidence="1" id="KW-0472">Membrane</keyword>
<protein>
    <submittedName>
        <fullName evidence="2">Uncharacterized protein</fullName>
    </submittedName>
</protein>
<feature type="transmembrane region" description="Helical" evidence="1">
    <location>
        <begin position="235"/>
        <end position="257"/>
    </location>
</feature>
<evidence type="ECO:0000313" key="2">
    <source>
        <dbReference type="EMBL" id="TQD44620.1"/>
    </source>
</evidence>
<organism evidence="2 3">
    <name type="scientific">Actinomyces johnsonii</name>
    <dbReference type="NCBI Taxonomy" id="544581"/>
    <lineage>
        <taxon>Bacteria</taxon>
        <taxon>Bacillati</taxon>
        <taxon>Actinomycetota</taxon>
        <taxon>Actinomycetes</taxon>
        <taxon>Actinomycetales</taxon>
        <taxon>Actinomycetaceae</taxon>
        <taxon>Actinomyces</taxon>
    </lineage>
</organism>
<dbReference type="EMBL" id="VICB01000003">
    <property type="protein sequence ID" value="TQD44620.1"/>
    <property type="molecule type" value="Genomic_DNA"/>
</dbReference>
<accession>A0A508A3W0</accession>